<dbReference type="RefSeq" id="XP_003644576.1">
    <property type="nucleotide sequence ID" value="XM_003644528.1"/>
</dbReference>
<dbReference type="KEGG" id="erc:Ecym_1539"/>
<keyword evidence="1" id="KW-0676">Redox-active center</keyword>
<evidence type="ECO:0000256" key="1">
    <source>
        <dbReference type="ARBA" id="ARBA00023284"/>
    </source>
</evidence>
<dbReference type="SUPFAM" id="SSF52833">
    <property type="entry name" value="Thioredoxin-like"/>
    <property type="match status" value="1"/>
</dbReference>
<dbReference type="OMA" id="EYCTQCR"/>
<dbReference type="Gene3D" id="3.40.30.10">
    <property type="entry name" value="Glutaredoxin"/>
    <property type="match status" value="1"/>
</dbReference>
<keyword evidence="3" id="KW-1185">Reference proteome</keyword>
<dbReference type="PANTHER" id="PTHR36417:SF2">
    <property type="entry name" value="SELENOPROTEIN DOMAIN PROTEIN (AFU_ORTHOLOGUE AFUA_1G05220)"/>
    <property type="match status" value="1"/>
</dbReference>
<dbReference type="OrthoDB" id="60822at2759"/>
<dbReference type="GeneID" id="11472942"/>
<dbReference type="Pfam" id="PF10262">
    <property type="entry name" value="Rdx"/>
    <property type="match status" value="1"/>
</dbReference>
<protein>
    <submittedName>
        <fullName evidence="2">Uncharacterized protein</fullName>
    </submittedName>
</protein>
<dbReference type="InParanoid" id="G8JMU4"/>
<reference evidence="3" key="1">
    <citation type="journal article" date="2012" name="G3 (Bethesda)">
        <title>Pichia sorbitophila, an interspecies yeast hybrid reveals early steps of genome resolution following polyploidization.</title>
        <authorList>
            <person name="Leh Louis V."/>
            <person name="Despons L."/>
            <person name="Friedrich A."/>
            <person name="Martin T."/>
            <person name="Durrens P."/>
            <person name="Casaregola S."/>
            <person name="Neuveglise C."/>
            <person name="Fairhead C."/>
            <person name="Marck C."/>
            <person name="Cruz J.A."/>
            <person name="Straub M.L."/>
            <person name="Kugler V."/>
            <person name="Sacerdot C."/>
            <person name="Uzunov Z."/>
            <person name="Thierry A."/>
            <person name="Weiss S."/>
            <person name="Bleykasten C."/>
            <person name="De Montigny J."/>
            <person name="Jacques N."/>
            <person name="Jung P."/>
            <person name="Lemaire M."/>
            <person name="Mallet S."/>
            <person name="Morel G."/>
            <person name="Richard G.F."/>
            <person name="Sarkar A."/>
            <person name="Savel G."/>
            <person name="Schacherer J."/>
            <person name="Seret M.L."/>
            <person name="Talla E."/>
            <person name="Samson G."/>
            <person name="Jubin C."/>
            <person name="Poulain J."/>
            <person name="Vacherie B."/>
            <person name="Barbe V."/>
            <person name="Pelletier E."/>
            <person name="Sherman D.J."/>
            <person name="Westhof E."/>
            <person name="Weissenbach J."/>
            <person name="Baret P.V."/>
            <person name="Wincker P."/>
            <person name="Gaillardin C."/>
            <person name="Dujon B."/>
            <person name="Souciet J.L."/>
        </authorList>
    </citation>
    <scope>NUCLEOTIDE SEQUENCE [LARGE SCALE GENOMIC DNA]</scope>
    <source>
        <strain evidence="3">CBS 270.75 / DBVPG 7215 / KCTC 17166 / NRRL Y-17582</strain>
    </source>
</reference>
<organism evidence="2 3">
    <name type="scientific">Eremothecium cymbalariae (strain CBS 270.75 / DBVPG 7215 / KCTC 17166 / NRRL Y-17582)</name>
    <name type="common">Yeast</name>
    <dbReference type="NCBI Taxonomy" id="931890"/>
    <lineage>
        <taxon>Eukaryota</taxon>
        <taxon>Fungi</taxon>
        <taxon>Dikarya</taxon>
        <taxon>Ascomycota</taxon>
        <taxon>Saccharomycotina</taxon>
        <taxon>Saccharomycetes</taxon>
        <taxon>Saccharomycetales</taxon>
        <taxon>Saccharomycetaceae</taxon>
        <taxon>Eremothecium</taxon>
    </lineage>
</organism>
<dbReference type="AlphaFoldDB" id="G8JMU4"/>
<sequence>MPYPKVSIIFCTRCKWNLRSAWYLQELLQTFGDSLGEVSLIPGSTGIFKVLGYLNQDQETAETPIVIWDRKANGGFPDSKFLKQKVKELLFVEDKKVELGHHIKRDSANDGNLHGGTLVQEGSRENFCIKESDCDECNV</sequence>
<dbReference type="Proteomes" id="UP000006790">
    <property type="component" value="Chromosome 1"/>
</dbReference>
<name>G8JMU4_ERECY</name>
<dbReference type="InterPro" id="IPR036249">
    <property type="entry name" value="Thioredoxin-like_sf"/>
</dbReference>
<proteinExistence type="predicted"/>
<dbReference type="HOGENOM" id="CLU_068510_1_2_1"/>
<gene>
    <name evidence="2" type="ordered locus">Ecym_1539</name>
</gene>
<dbReference type="EMBL" id="CP002497">
    <property type="protein sequence ID" value="AET37759.1"/>
    <property type="molecule type" value="Genomic_DNA"/>
</dbReference>
<evidence type="ECO:0000313" key="2">
    <source>
        <dbReference type="EMBL" id="AET37759.1"/>
    </source>
</evidence>
<dbReference type="InterPro" id="IPR011893">
    <property type="entry name" value="Selenoprotein_Rdx-typ"/>
</dbReference>
<evidence type="ECO:0000313" key="3">
    <source>
        <dbReference type="Proteomes" id="UP000006790"/>
    </source>
</evidence>
<accession>G8JMU4</accession>
<dbReference type="NCBIfam" id="TIGR02174">
    <property type="entry name" value="CXXU_selWTH"/>
    <property type="match status" value="1"/>
</dbReference>
<dbReference type="eggNOG" id="ENOG502S6UH">
    <property type="taxonomic scope" value="Eukaryota"/>
</dbReference>
<dbReference type="PANTHER" id="PTHR36417">
    <property type="entry name" value="SELENOPROTEIN DOMAIN PROTEIN (AFU_ORTHOLOGUE AFUA_1G05220)"/>
    <property type="match status" value="1"/>
</dbReference>